<dbReference type="InterPro" id="IPR018858">
    <property type="entry name" value="DUF2458"/>
</dbReference>
<proteinExistence type="predicted"/>
<keyword evidence="3" id="KW-1185">Reference proteome</keyword>
<evidence type="ECO:0000313" key="3">
    <source>
        <dbReference type="Proteomes" id="UP000799421"/>
    </source>
</evidence>
<name>A0A6A7C8F8_9PEZI</name>
<feature type="region of interest" description="Disordered" evidence="1">
    <location>
        <begin position="22"/>
        <end position="49"/>
    </location>
</feature>
<accession>A0A6A7C8F8</accession>
<gene>
    <name evidence="2" type="ORF">K470DRAFT_254736</name>
</gene>
<dbReference type="Pfam" id="PF10454">
    <property type="entry name" value="DUF2458"/>
    <property type="match status" value="1"/>
</dbReference>
<protein>
    <submittedName>
        <fullName evidence="2">Uncharacterized protein</fullName>
    </submittedName>
</protein>
<dbReference type="AlphaFoldDB" id="A0A6A7C8F8"/>
<organism evidence="2 3">
    <name type="scientific">Piedraia hortae CBS 480.64</name>
    <dbReference type="NCBI Taxonomy" id="1314780"/>
    <lineage>
        <taxon>Eukaryota</taxon>
        <taxon>Fungi</taxon>
        <taxon>Dikarya</taxon>
        <taxon>Ascomycota</taxon>
        <taxon>Pezizomycotina</taxon>
        <taxon>Dothideomycetes</taxon>
        <taxon>Dothideomycetidae</taxon>
        <taxon>Capnodiales</taxon>
        <taxon>Piedraiaceae</taxon>
        <taxon>Piedraia</taxon>
    </lineage>
</organism>
<evidence type="ECO:0000313" key="2">
    <source>
        <dbReference type="EMBL" id="KAF2863856.1"/>
    </source>
</evidence>
<dbReference type="EMBL" id="MU005959">
    <property type="protein sequence ID" value="KAF2863856.1"/>
    <property type="molecule type" value="Genomic_DNA"/>
</dbReference>
<reference evidence="2" key="1">
    <citation type="journal article" date="2020" name="Stud. Mycol.">
        <title>101 Dothideomycetes genomes: a test case for predicting lifestyles and emergence of pathogens.</title>
        <authorList>
            <person name="Haridas S."/>
            <person name="Albert R."/>
            <person name="Binder M."/>
            <person name="Bloem J."/>
            <person name="Labutti K."/>
            <person name="Salamov A."/>
            <person name="Andreopoulos B."/>
            <person name="Baker S."/>
            <person name="Barry K."/>
            <person name="Bills G."/>
            <person name="Bluhm B."/>
            <person name="Cannon C."/>
            <person name="Castanera R."/>
            <person name="Culley D."/>
            <person name="Daum C."/>
            <person name="Ezra D."/>
            <person name="Gonzalez J."/>
            <person name="Henrissat B."/>
            <person name="Kuo A."/>
            <person name="Liang C."/>
            <person name="Lipzen A."/>
            <person name="Lutzoni F."/>
            <person name="Magnuson J."/>
            <person name="Mondo S."/>
            <person name="Nolan M."/>
            <person name="Ohm R."/>
            <person name="Pangilinan J."/>
            <person name="Park H.-J."/>
            <person name="Ramirez L."/>
            <person name="Alfaro M."/>
            <person name="Sun H."/>
            <person name="Tritt A."/>
            <person name="Yoshinaga Y."/>
            <person name="Zwiers L.-H."/>
            <person name="Turgeon B."/>
            <person name="Goodwin S."/>
            <person name="Spatafora J."/>
            <person name="Crous P."/>
            <person name="Grigoriev I."/>
        </authorList>
    </citation>
    <scope>NUCLEOTIDE SEQUENCE</scope>
    <source>
        <strain evidence="2">CBS 480.64</strain>
    </source>
</reference>
<dbReference type="OrthoDB" id="5363415at2759"/>
<feature type="compositionally biased region" description="Pro residues" evidence="1">
    <location>
        <begin position="27"/>
        <end position="39"/>
    </location>
</feature>
<evidence type="ECO:0000256" key="1">
    <source>
        <dbReference type="SAM" id="MobiDB-lite"/>
    </source>
</evidence>
<sequence>MSWGNVHTPDLQTILANLARLSGSQPPQQPVPSSLPWPAPAHDQGSSDVSRFVNSNTIQQQQIPSPAEGPVIAPAQITTWQAGYRCVHKIARDDGQFAAKIRKLMAHQRKTEMRWFSERRDLKQRLAARVDSSAQVTSILQSLGSSGHQSETTAQTDGGKALEEYDRGLYAAQAAMDEYLASELKAMGVPFFKTNPALVKPDGEDLQDASSNTRPKWSPFIHQSELLRLQRRMVDHLEDLYRD</sequence>
<dbReference type="Proteomes" id="UP000799421">
    <property type="component" value="Unassembled WGS sequence"/>
</dbReference>